<dbReference type="SUPFAM" id="SSF142906">
    <property type="entry name" value="YjbR-like"/>
    <property type="match status" value="1"/>
</dbReference>
<dbReference type="RefSeq" id="WP_197010209.1">
    <property type="nucleotide sequence ID" value="NZ_BAABES010000006.1"/>
</dbReference>
<keyword evidence="2" id="KW-1185">Reference proteome</keyword>
<proteinExistence type="predicted"/>
<reference evidence="1" key="1">
    <citation type="submission" date="2020-11" db="EMBL/GenBank/DDBJ databases">
        <title>Sequencing the genomes of 1000 actinobacteria strains.</title>
        <authorList>
            <person name="Klenk H.-P."/>
        </authorList>
    </citation>
    <scope>NUCLEOTIDE SEQUENCE</scope>
    <source>
        <strain evidence="1">DSM 43175</strain>
    </source>
</reference>
<dbReference type="AlphaFoldDB" id="A0A931DGW5"/>
<dbReference type="InterPro" id="IPR058532">
    <property type="entry name" value="YjbR/MT2646/Rv2570-like"/>
</dbReference>
<dbReference type="Proteomes" id="UP000614047">
    <property type="component" value="Unassembled WGS sequence"/>
</dbReference>
<evidence type="ECO:0008006" key="3">
    <source>
        <dbReference type="Google" id="ProtNLM"/>
    </source>
</evidence>
<sequence length="116" mass="12734">MGVEEFLEIVLGLPEVEQRDGHASTTGFRVQGKGFCYLDEAEASVMVKATREEQAALVAEDPEVFTASWTSGRFGWVSIRLAGVDRDELVELVTEGWRLSAPKRLVASYTPAVDNS</sequence>
<organism evidence="1 2">
    <name type="scientific">Actinomadura viridis</name>
    <dbReference type="NCBI Taxonomy" id="58110"/>
    <lineage>
        <taxon>Bacteria</taxon>
        <taxon>Bacillati</taxon>
        <taxon>Actinomycetota</taxon>
        <taxon>Actinomycetes</taxon>
        <taxon>Streptosporangiales</taxon>
        <taxon>Thermomonosporaceae</taxon>
        <taxon>Actinomadura</taxon>
    </lineage>
</organism>
<comment type="caution">
    <text evidence="1">The sequence shown here is derived from an EMBL/GenBank/DDBJ whole genome shotgun (WGS) entry which is preliminary data.</text>
</comment>
<dbReference type="EMBL" id="JADOUA010000001">
    <property type="protein sequence ID" value="MBG6087331.1"/>
    <property type="molecule type" value="Genomic_DNA"/>
</dbReference>
<gene>
    <name evidence="1" type="ORF">IW256_001444</name>
</gene>
<dbReference type="InterPro" id="IPR038056">
    <property type="entry name" value="YjbR-like_sf"/>
</dbReference>
<name>A0A931DGW5_9ACTN</name>
<evidence type="ECO:0000313" key="2">
    <source>
        <dbReference type="Proteomes" id="UP000614047"/>
    </source>
</evidence>
<accession>A0A931DGW5</accession>
<protein>
    <recommendedName>
        <fullName evidence="3">MmcQ/YjbR family DNA-binding protein</fullName>
    </recommendedName>
</protein>
<dbReference type="Pfam" id="PF04237">
    <property type="entry name" value="YjbR"/>
    <property type="match status" value="1"/>
</dbReference>
<evidence type="ECO:0000313" key="1">
    <source>
        <dbReference type="EMBL" id="MBG6087331.1"/>
    </source>
</evidence>
<dbReference type="Gene3D" id="3.90.1150.30">
    <property type="match status" value="1"/>
</dbReference>